<name>A0A3M9MEM3_9BACT</name>
<proteinExistence type="predicted"/>
<organism evidence="1 2">
    <name type="scientific">Rufibacter latericius</name>
    <dbReference type="NCBI Taxonomy" id="2487040"/>
    <lineage>
        <taxon>Bacteria</taxon>
        <taxon>Pseudomonadati</taxon>
        <taxon>Bacteroidota</taxon>
        <taxon>Cytophagia</taxon>
        <taxon>Cytophagales</taxon>
        <taxon>Hymenobacteraceae</taxon>
        <taxon>Rufibacter</taxon>
    </lineage>
</organism>
<reference evidence="1 2" key="1">
    <citation type="submission" date="2018-11" db="EMBL/GenBank/DDBJ databases">
        <title>Rufibacter latericius sp. nov., isolated from water in Baiyang Lake.</title>
        <authorList>
            <person name="Yang Y."/>
        </authorList>
    </citation>
    <scope>NUCLEOTIDE SEQUENCE [LARGE SCALE GENOMIC DNA]</scope>
    <source>
        <strain evidence="1 2">R-22-1c-1</strain>
    </source>
</reference>
<keyword evidence="2" id="KW-1185">Reference proteome</keyword>
<dbReference type="InterPro" id="IPR037175">
    <property type="entry name" value="KFase_sf"/>
</dbReference>
<gene>
    <name evidence="1" type="ORF">EFB08_18785</name>
</gene>
<dbReference type="AlphaFoldDB" id="A0A3M9MEM3"/>
<dbReference type="GO" id="GO:0019441">
    <property type="term" value="P:L-tryptophan catabolic process to kynurenine"/>
    <property type="evidence" value="ECO:0007669"/>
    <property type="project" value="InterPro"/>
</dbReference>
<protein>
    <submittedName>
        <fullName evidence="1">Cyclase family protein</fullName>
    </submittedName>
</protein>
<comment type="caution">
    <text evidence="1">The sequence shown here is derived from an EMBL/GenBank/DDBJ whole genome shotgun (WGS) entry which is preliminary data.</text>
</comment>
<sequence length="270" mass="29629">MLSSATITFRDRTYQYNPLQPLDISLPLRSGLENVNCFWAEPVQVETITVGDFVGSVAQGGSTNYQRVHLTPHGNGTHTECYGHISPDPAATLDQCLTRFLFVAQLVSATPRSQENGDLIVSADDVIAQLEEGNLPEALVLRTLPNLESKRTAQYSGSNPPYLEPALAEYLARHGIEHLLLDLPSVDREEDGGALLAHHAFWQYPENTRTHATITELIYVPDAVVDGWYLLQQQVTGLVLDASPSKPVLYALELMGLGNEGKVSFVEAPH</sequence>
<dbReference type="SUPFAM" id="SSF102198">
    <property type="entry name" value="Putative cyclase"/>
    <property type="match status" value="1"/>
</dbReference>
<dbReference type="InterPro" id="IPR007325">
    <property type="entry name" value="KFase/CYL"/>
</dbReference>
<accession>A0A3M9MEM3</accession>
<evidence type="ECO:0000313" key="2">
    <source>
        <dbReference type="Proteomes" id="UP000272117"/>
    </source>
</evidence>
<evidence type="ECO:0000313" key="1">
    <source>
        <dbReference type="EMBL" id="RNI23577.1"/>
    </source>
</evidence>
<dbReference type="EMBL" id="RJJD01000015">
    <property type="protein sequence ID" value="RNI23577.1"/>
    <property type="molecule type" value="Genomic_DNA"/>
</dbReference>
<dbReference type="OrthoDB" id="9814192at2"/>
<dbReference type="RefSeq" id="WP_123128498.1">
    <property type="nucleotide sequence ID" value="NZ_RJJD01000015.1"/>
</dbReference>
<dbReference type="Pfam" id="PF04199">
    <property type="entry name" value="Cyclase"/>
    <property type="match status" value="1"/>
</dbReference>
<dbReference type="Gene3D" id="3.50.30.50">
    <property type="entry name" value="Putative cyclase"/>
    <property type="match status" value="1"/>
</dbReference>
<dbReference type="GO" id="GO:0004061">
    <property type="term" value="F:arylformamidase activity"/>
    <property type="evidence" value="ECO:0007669"/>
    <property type="project" value="InterPro"/>
</dbReference>
<dbReference type="Proteomes" id="UP000272117">
    <property type="component" value="Unassembled WGS sequence"/>
</dbReference>